<gene>
    <name evidence="3" type="ORF">SCODWIG_01571</name>
</gene>
<dbReference type="GO" id="GO:0005737">
    <property type="term" value="C:cytoplasm"/>
    <property type="evidence" value="ECO:0007669"/>
    <property type="project" value="TreeGrafter"/>
</dbReference>
<dbReference type="CDD" id="cd06661">
    <property type="entry name" value="GGCT_like"/>
    <property type="match status" value="1"/>
</dbReference>
<dbReference type="InterPro" id="IPR013024">
    <property type="entry name" value="GGCT-like"/>
</dbReference>
<keyword evidence="2" id="KW-0456">Lyase</keyword>
<dbReference type="GO" id="GO:0006751">
    <property type="term" value="P:glutathione catabolic process"/>
    <property type="evidence" value="ECO:0007669"/>
    <property type="project" value="InterPro"/>
</dbReference>
<dbReference type="PANTHER" id="PTHR12192">
    <property type="entry name" value="CATION TRANSPORT PROTEIN CHAC-RELATED"/>
    <property type="match status" value="1"/>
</dbReference>
<evidence type="ECO:0000313" key="4">
    <source>
        <dbReference type="Proteomes" id="UP000262825"/>
    </source>
</evidence>
<dbReference type="EC" id="4.3.2.7" evidence="1"/>
<evidence type="ECO:0000313" key="3">
    <source>
        <dbReference type="EMBL" id="SSD59810.1"/>
    </source>
</evidence>
<protein>
    <recommendedName>
        <fullName evidence="1">glutathione-specific gamma-glutamylcyclotransferase</fullName>
        <ecNumber evidence="1">4.3.2.7</ecNumber>
    </recommendedName>
</protein>
<organism evidence="3 4">
    <name type="scientific">Saccharomycodes ludwigii</name>
    <dbReference type="NCBI Taxonomy" id="36035"/>
    <lineage>
        <taxon>Eukaryota</taxon>
        <taxon>Fungi</taxon>
        <taxon>Dikarya</taxon>
        <taxon>Ascomycota</taxon>
        <taxon>Saccharomycotina</taxon>
        <taxon>Saccharomycetes</taxon>
        <taxon>Saccharomycodales</taxon>
        <taxon>Saccharomycodaceae</taxon>
        <taxon>Saccharomycodes</taxon>
    </lineage>
</organism>
<dbReference type="PANTHER" id="PTHR12192:SF2">
    <property type="entry name" value="GLUTATHIONE-SPECIFIC GAMMA-GLUTAMYLCYCLOTRANSFERASE 2"/>
    <property type="match status" value="1"/>
</dbReference>
<keyword evidence="4" id="KW-1185">Reference proteome</keyword>
<accession>A0A376B6T5</accession>
<dbReference type="AlphaFoldDB" id="A0A376B6T5"/>
<dbReference type="VEuPathDB" id="FungiDB:SCODWIG_01571"/>
<evidence type="ECO:0000256" key="1">
    <source>
        <dbReference type="ARBA" id="ARBA00012344"/>
    </source>
</evidence>
<dbReference type="InterPro" id="IPR006840">
    <property type="entry name" value="ChaC"/>
</dbReference>
<proteinExistence type="predicted"/>
<dbReference type="OrthoDB" id="1933483at2759"/>
<dbReference type="GO" id="GO:0061928">
    <property type="term" value="F:glutathione specific gamma-glutamylcyclotransferase activity"/>
    <property type="evidence" value="ECO:0007669"/>
    <property type="project" value="UniProtKB-EC"/>
</dbReference>
<dbReference type="EMBL" id="UFAJ01000209">
    <property type="protein sequence ID" value="SSD59810.1"/>
    <property type="molecule type" value="Genomic_DNA"/>
</dbReference>
<evidence type="ECO:0000256" key="2">
    <source>
        <dbReference type="ARBA" id="ARBA00023239"/>
    </source>
</evidence>
<reference evidence="4" key="1">
    <citation type="submission" date="2018-06" db="EMBL/GenBank/DDBJ databases">
        <authorList>
            <person name="Guldener U."/>
        </authorList>
    </citation>
    <scope>NUCLEOTIDE SEQUENCE [LARGE SCALE GENOMIC DNA]</scope>
    <source>
        <strain evidence="4">UTAD17</strain>
    </source>
</reference>
<dbReference type="Proteomes" id="UP000262825">
    <property type="component" value="Unassembled WGS sequence"/>
</dbReference>
<name>A0A376B6T5_9ASCO</name>
<dbReference type="Pfam" id="PF04752">
    <property type="entry name" value="ChaC"/>
    <property type="match status" value="1"/>
</dbReference>
<sequence>MPFTQGLWVLGYGSLIYKPPPHYKYRMPGIIYGYARRFWQSSSDHRGTPESPGRVVTLIPYEDIISDSKFNENIEHYLENNTTDPIRGKKKKLSEKDLSIIGVAYYIPPDYAQEVHQYLNVREQDGYTIHSIEIHLPSLSENTTHDMDLKNALNILPIEQNPQTGNKYHVLTSSVYIGTKKNQSFVGLESISDTAKVIASSVGPSGTNYEYLILLYKSINEILNNFEHKLRIKRRDLYLEELVKKTKELYEYAEPSWI</sequence>